<keyword evidence="8" id="KW-1133">Transmembrane helix</keyword>
<accession>A0AAD9NLN0</accession>
<dbReference type="AlphaFoldDB" id="A0AAD9NLN0"/>
<dbReference type="PANTHER" id="PTHR46393:SF7">
    <property type="entry name" value="COMPLEMENT C2"/>
    <property type="match status" value="1"/>
</dbReference>
<dbReference type="InterPro" id="IPR000436">
    <property type="entry name" value="Sushi_SCR_CCP_dom"/>
</dbReference>
<dbReference type="InterPro" id="IPR035976">
    <property type="entry name" value="Sushi/SCR/CCP_sf"/>
</dbReference>
<feature type="domain" description="Sushi" evidence="9">
    <location>
        <begin position="735"/>
        <end position="793"/>
    </location>
</feature>
<dbReference type="Proteomes" id="UP001209878">
    <property type="component" value="Unassembled WGS sequence"/>
</dbReference>
<evidence type="ECO:0000313" key="11">
    <source>
        <dbReference type="Proteomes" id="UP001209878"/>
    </source>
</evidence>
<evidence type="ECO:0000256" key="1">
    <source>
        <dbReference type="ARBA" id="ARBA00022659"/>
    </source>
</evidence>
<feature type="domain" description="Sushi" evidence="9">
    <location>
        <begin position="377"/>
        <end position="435"/>
    </location>
</feature>
<organism evidence="10 11">
    <name type="scientific">Ridgeia piscesae</name>
    <name type="common">Tubeworm</name>
    <dbReference type="NCBI Taxonomy" id="27915"/>
    <lineage>
        <taxon>Eukaryota</taxon>
        <taxon>Metazoa</taxon>
        <taxon>Spiralia</taxon>
        <taxon>Lophotrochozoa</taxon>
        <taxon>Annelida</taxon>
        <taxon>Polychaeta</taxon>
        <taxon>Sedentaria</taxon>
        <taxon>Canalipalpata</taxon>
        <taxon>Sabellida</taxon>
        <taxon>Siboglinidae</taxon>
        <taxon>Ridgeia</taxon>
    </lineage>
</organism>
<dbReference type="SMART" id="SM00032">
    <property type="entry name" value="CCP"/>
    <property type="match status" value="13"/>
</dbReference>
<evidence type="ECO:0000256" key="7">
    <source>
        <dbReference type="SAM" id="MobiDB-lite"/>
    </source>
</evidence>
<feature type="domain" description="Sushi" evidence="9">
    <location>
        <begin position="318"/>
        <end position="376"/>
    </location>
</feature>
<feature type="domain" description="Sushi" evidence="9">
    <location>
        <begin position="496"/>
        <end position="554"/>
    </location>
</feature>
<evidence type="ECO:0000313" key="10">
    <source>
        <dbReference type="EMBL" id="KAK2172871.1"/>
    </source>
</evidence>
<feature type="domain" description="Sushi" evidence="9">
    <location>
        <begin position="137"/>
        <end position="197"/>
    </location>
</feature>
<feature type="domain" description="Sushi" evidence="9">
    <location>
        <begin position="616"/>
        <end position="675"/>
    </location>
</feature>
<keyword evidence="8" id="KW-0472">Membrane</keyword>
<keyword evidence="3" id="KW-0677">Repeat</keyword>
<dbReference type="Gene3D" id="2.10.70.10">
    <property type="entry name" value="Complement Module, domain 1"/>
    <property type="match status" value="13"/>
</dbReference>
<feature type="domain" description="Sushi" evidence="9">
    <location>
        <begin position="676"/>
        <end position="734"/>
    </location>
</feature>
<sequence length="905" mass="98934">MILTCVTFFAAITCEPLANVRFGRYSNATCSTQKSFYNDTCEVTCDFGYLLQGSKIQMCTLESEWTPKITGLCERIHCPALTLPHHALVVSDPRSTIAGSVVTYGCREGYELNNGSLVLECNLDGRWSDDPPQCTKVRCMSPELPSFTEADVTALSYVYKTTVTYSCLTGFDLIAGDTERTCLANRRWSGVKPLCRIVSCGYLAPVAHALYKVPEETTYMTSITYDCEEGYKRGVGGDWTRTCLENKQWSGTPPVCLEIKCTNPSEVSNTVLDVVGNRMNEYVHYACVDGFRLEGGSVTKRCNKEGKWEGEDPLCVEIVCGEPRQVDHTQMIATGRKLNAKAVYRCKTGYEQTSGNNTAVCKESGHWSDVTLVCRAVTCGAPPQPVHTLVVESGEGISGTADYDCEKGYQLTSGTTRSSCTAQGLWTDVTIKCQPITCPVTATTAHVVIVNQTGVQLDDLVTLACEPGYHHVSGSTIRTCLWTRDWSGAPITCEAIMCNEPMPVLGARVSYPSLSVHASATYRCSEGYRAAGGDFSQTCQVDGTWSGQRPTCEEILCGEITVPNNSRLIAMPGGVTPGSRTIFRCVPGYNIATGDNETRCSPEGQWDRPLPRCEKIDCGSPPAVSNAHMESLTGTTFMETAKYACDEGYKADVIEAPLVCGKSASWLGEQLICTEIQCDLPTTPANSYVEAESLNYRSKIFYKCHKGFAMVSGDKNRTCQSNGSWNGTEPTCAVKRCSGPPAVANTTWSVDKKSFEQRVIYKCLPRFHLVSGELAKVCSSDLKWTGEDPVCVESTEGWDFVIEKDEPKTPKEKSMAKIGYKKSDDQVGHMATGIVASVILAVSVAAVVALDAPLLYAHLKMMRRNVSYGMRRMRKRRTPVSAVRHQTAASPPVSHTPVEPFIQQD</sequence>
<name>A0AAD9NLN0_RIDPI</name>
<comment type="caution">
    <text evidence="10">The sequence shown here is derived from an EMBL/GenBank/DDBJ whole genome shotgun (WGS) entry which is preliminary data.</text>
</comment>
<keyword evidence="5" id="KW-0325">Glycoprotein</keyword>
<feature type="domain" description="Sushi" evidence="9">
    <location>
        <begin position="555"/>
        <end position="615"/>
    </location>
</feature>
<evidence type="ECO:0000259" key="9">
    <source>
        <dbReference type="PROSITE" id="PS50923"/>
    </source>
</evidence>
<feature type="disulfide bond" evidence="6">
    <location>
        <begin position="78"/>
        <end position="121"/>
    </location>
</feature>
<evidence type="ECO:0000256" key="4">
    <source>
        <dbReference type="ARBA" id="ARBA00023157"/>
    </source>
</evidence>
<dbReference type="CDD" id="cd00033">
    <property type="entry name" value="CCP"/>
    <property type="match status" value="13"/>
</dbReference>
<feature type="disulfide bond" evidence="6">
    <location>
        <begin position="200"/>
        <end position="243"/>
    </location>
</feature>
<evidence type="ECO:0000256" key="8">
    <source>
        <dbReference type="SAM" id="Phobius"/>
    </source>
</evidence>
<keyword evidence="2" id="KW-0732">Signal</keyword>
<dbReference type="EMBL" id="JAODUO010000923">
    <property type="protein sequence ID" value="KAK2172871.1"/>
    <property type="molecule type" value="Genomic_DNA"/>
</dbReference>
<keyword evidence="8" id="KW-0812">Transmembrane</keyword>
<comment type="caution">
    <text evidence="6">Lacks conserved residue(s) required for the propagation of feature annotation.</text>
</comment>
<protein>
    <recommendedName>
        <fullName evidence="9">Sushi domain-containing protein</fullName>
    </recommendedName>
</protein>
<feature type="domain" description="Sushi" evidence="9">
    <location>
        <begin position="76"/>
        <end position="136"/>
    </location>
</feature>
<feature type="region of interest" description="Disordered" evidence="7">
    <location>
        <begin position="873"/>
        <end position="905"/>
    </location>
</feature>
<feature type="domain" description="Sushi" evidence="9">
    <location>
        <begin position="436"/>
        <end position="495"/>
    </location>
</feature>
<evidence type="ECO:0000256" key="5">
    <source>
        <dbReference type="ARBA" id="ARBA00023180"/>
    </source>
</evidence>
<feature type="disulfide bond" evidence="6">
    <location>
        <begin position="139"/>
        <end position="182"/>
    </location>
</feature>
<evidence type="ECO:0000256" key="3">
    <source>
        <dbReference type="ARBA" id="ARBA00022737"/>
    </source>
</evidence>
<keyword evidence="11" id="KW-1185">Reference proteome</keyword>
<feature type="disulfide bond" evidence="6">
    <location>
        <begin position="557"/>
        <end position="600"/>
    </location>
</feature>
<feature type="domain" description="Sushi" evidence="9">
    <location>
        <begin position="198"/>
        <end position="258"/>
    </location>
</feature>
<keyword evidence="4 6" id="KW-1015">Disulfide bond</keyword>
<evidence type="ECO:0000256" key="6">
    <source>
        <dbReference type="PROSITE-ProRule" id="PRU00302"/>
    </source>
</evidence>
<feature type="domain" description="Sushi" evidence="9">
    <location>
        <begin position="259"/>
        <end position="317"/>
    </location>
</feature>
<feature type="transmembrane region" description="Helical" evidence="8">
    <location>
        <begin position="830"/>
        <end position="856"/>
    </location>
</feature>
<reference evidence="10" key="1">
    <citation type="journal article" date="2023" name="Mol. Biol. Evol.">
        <title>Third-Generation Sequencing Reveals the Adaptive Role of the Epigenome in Three Deep-Sea Polychaetes.</title>
        <authorList>
            <person name="Perez M."/>
            <person name="Aroh O."/>
            <person name="Sun Y."/>
            <person name="Lan Y."/>
            <person name="Juniper S.K."/>
            <person name="Young C.R."/>
            <person name="Angers B."/>
            <person name="Qian P.Y."/>
        </authorList>
    </citation>
    <scope>NUCLEOTIDE SEQUENCE</scope>
    <source>
        <strain evidence="10">R07B-5</strain>
    </source>
</reference>
<keyword evidence="1 6" id="KW-0768">Sushi</keyword>
<dbReference type="SUPFAM" id="SSF57535">
    <property type="entry name" value="Complement control module/SCR domain"/>
    <property type="match status" value="13"/>
</dbReference>
<gene>
    <name evidence="10" type="ORF">NP493_923g01005</name>
</gene>
<dbReference type="PANTHER" id="PTHR46393">
    <property type="entry name" value="SUSHI DOMAIN-CONTAINING PROTEIN"/>
    <property type="match status" value="1"/>
</dbReference>
<proteinExistence type="predicted"/>
<feature type="domain" description="Sushi" evidence="9">
    <location>
        <begin position="12"/>
        <end position="75"/>
    </location>
</feature>
<dbReference type="PROSITE" id="PS50923">
    <property type="entry name" value="SUSHI"/>
    <property type="match status" value="13"/>
</dbReference>
<evidence type="ECO:0000256" key="2">
    <source>
        <dbReference type="ARBA" id="ARBA00022729"/>
    </source>
</evidence>
<dbReference type="Pfam" id="PF00084">
    <property type="entry name" value="Sushi"/>
    <property type="match status" value="12"/>
</dbReference>